<dbReference type="PANTHER" id="PTHR12558:SF10">
    <property type="entry name" value="CELL DIVISION CYCLE PROTEIN 23 HOMOLOG"/>
    <property type="match status" value="1"/>
</dbReference>
<dbReference type="Gene3D" id="1.25.40.10">
    <property type="entry name" value="Tetratricopeptide repeat domain"/>
    <property type="match status" value="2"/>
</dbReference>
<evidence type="ECO:0000313" key="10">
    <source>
        <dbReference type="EMBL" id="KAK6347153.1"/>
    </source>
</evidence>
<feature type="repeat" description="TPR" evidence="7">
    <location>
        <begin position="328"/>
        <end position="361"/>
    </location>
</feature>
<evidence type="ECO:0000256" key="1">
    <source>
        <dbReference type="ARBA" id="ARBA00022618"/>
    </source>
</evidence>
<dbReference type="PANTHER" id="PTHR12558">
    <property type="entry name" value="CELL DIVISION CYCLE 16,23,27"/>
    <property type="match status" value="1"/>
</dbReference>
<name>A0AAV9URC8_9PEZI</name>
<evidence type="ECO:0000256" key="7">
    <source>
        <dbReference type="PROSITE-ProRule" id="PRU00339"/>
    </source>
</evidence>
<dbReference type="SUPFAM" id="SSF48452">
    <property type="entry name" value="TPR-like"/>
    <property type="match status" value="2"/>
</dbReference>
<evidence type="ECO:0000256" key="3">
    <source>
        <dbReference type="ARBA" id="ARBA00022776"/>
    </source>
</evidence>
<keyword evidence="5 7" id="KW-0802">TPR repeat</keyword>
<dbReference type="GO" id="GO:0031145">
    <property type="term" value="P:anaphase-promoting complex-dependent catabolic process"/>
    <property type="evidence" value="ECO:0007669"/>
    <property type="project" value="TreeGrafter"/>
</dbReference>
<evidence type="ECO:0000256" key="8">
    <source>
        <dbReference type="SAM" id="MobiDB-lite"/>
    </source>
</evidence>
<dbReference type="Pfam" id="PF04049">
    <property type="entry name" value="ANAPC8"/>
    <property type="match status" value="1"/>
</dbReference>
<dbReference type="Pfam" id="PF13414">
    <property type="entry name" value="TPR_11"/>
    <property type="match status" value="1"/>
</dbReference>
<accession>A0AAV9URC8</accession>
<gene>
    <name evidence="10" type="primary">CDC23_1</name>
    <name evidence="10" type="ORF">TWF696_007232</name>
</gene>
<evidence type="ECO:0000256" key="2">
    <source>
        <dbReference type="ARBA" id="ARBA00022737"/>
    </source>
</evidence>
<dbReference type="InterPro" id="IPR011990">
    <property type="entry name" value="TPR-like_helical_dom_sf"/>
</dbReference>
<keyword evidence="1" id="KW-0132">Cell division</keyword>
<dbReference type="PROSITE" id="PS50005">
    <property type="entry name" value="TPR"/>
    <property type="match status" value="6"/>
</dbReference>
<keyword evidence="4" id="KW-0833">Ubl conjugation pathway</keyword>
<feature type="domain" description="Cdc23" evidence="9">
    <location>
        <begin position="16"/>
        <end position="267"/>
    </location>
</feature>
<dbReference type="EMBL" id="JAVHNQ010000005">
    <property type="protein sequence ID" value="KAK6347153.1"/>
    <property type="molecule type" value="Genomic_DNA"/>
</dbReference>
<dbReference type="InterPro" id="IPR007192">
    <property type="entry name" value="APC8"/>
</dbReference>
<dbReference type="Pfam" id="PF13181">
    <property type="entry name" value="TPR_8"/>
    <property type="match status" value="1"/>
</dbReference>
<keyword evidence="2" id="KW-0677">Repeat</keyword>
<dbReference type="AlphaFoldDB" id="A0AAV9URC8"/>
<keyword evidence="6" id="KW-0131">Cell cycle</keyword>
<organism evidence="10 11">
    <name type="scientific">Orbilia brochopaga</name>
    <dbReference type="NCBI Taxonomy" id="3140254"/>
    <lineage>
        <taxon>Eukaryota</taxon>
        <taxon>Fungi</taxon>
        <taxon>Dikarya</taxon>
        <taxon>Ascomycota</taxon>
        <taxon>Pezizomycotina</taxon>
        <taxon>Orbiliomycetes</taxon>
        <taxon>Orbiliales</taxon>
        <taxon>Orbiliaceae</taxon>
        <taxon>Orbilia</taxon>
    </lineage>
</organism>
<feature type="repeat" description="TPR" evidence="7">
    <location>
        <begin position="430"/>
        <end position="463"/>
    </location>
</feature>
<evidence type="ECO:0000256" key="6">
    <source>
        <dbReference type="ARBA" id="ARBA00023306"/>
    </source>
</evidence>
<feature type="repeat" description="TPR" evidence="7">
    <location>
        <begin position="396"/>
        <end position="429"/>
    </location>
</feature>
<keyword evidence="11" id="KW-1185">Reference proteome</keyword>
<dbReference type="GO" id="GO:0051301">
    <property type="term" value="P:cell division"/>
    <property type="evidence" value="ECO:0007669"/>
    <property type="project" value="UniProtKB-KW"/>
</dbReference>
<dbReference type="GO" id="GO:0005680">
    <property type="term" value="C:anaphase-promoting complex"/>
    <property type="evidence" value="ECO:0007669"/>
    <property type="project" value="InterPro"/>
</dbReference>
<feature type="repeat" description="TPR" evidence="7">
    <location>
        <begin position="362"/>
        <end position="395"/>
    </location>
</feature>
<protein>
    <submittedName>
        <fullName evidence="10">Anaphase-promoting complex subunit 23</fullName>
    </submittedName>
</protein>
<dbReference type="SMART" id="SM00028">
    <property type="entry name" value="TPR"/>
    <property type="match status" value="7"/>
</dbReference>
<feature type="repeat" description="TPR" evidence="7">
    <location>
        <begin position="164"/>
        <end position="197"/>
    </location>
</feature>
<proteinExistence type="predicted"/>
<evidence type="ECO:0000256" key="5">
    <source>
        <dbReference type="ARBA" id="ARBA00022803"/>
    </source>
</evidence>
<keyword evidence="3" id="KW-0498">Mitosis</keyword>
<feature type="region of interest" description="Disordered" evidence="8">
    <location>
        <begin position="45"/>
        <end position="69"/>
    </location>
</feature>
<reference evidence="10 11" key="1">
    <citation type="submission" date="2019-10" db="EMBL/GenBank/DDBJ databases">
        <authorList>
            <person name="Palmer J.M."/>
        </authorList>
    </citation>
    <scope>NUCLEOTIDE SEQUENCE [LARGE SCALE GENOMIC DNA]</scope>
    <source>
        <strain evidence="10 11">TWF696</strain>
    </source>
</reference>
<sequence>MASPRPPESKYDYGNLRRELRLAAKRSSERCLFHASKWISEQLNSLPPSAAQPHPLKGRSTAPVTEEDRRLDGFTSDDEEDKYLLAKAYFDVNEFDRASRVVEGCVSSKVAFLCIYAKFMAGEKRKDEESEMVLGPLDGNVTANKELPLLTKKLEMLLHGQEDTYLLYLYGVVLLKQRNEKQAYQALVRALNAYPYNWAAWDELKTITKSVDDVNRAMHDLPEHLFTHFFHVLASQELYHVNETVHSLIDSLVDIFPGSTWLKSQRALLLYHVKDYDESERIFDEIMQADPYRLDFLDHYSNILYVMDKRSKLAFVAQVASATDKFRPETCCVIGNYFSMRSEHEKSIMYFRRALNLDRNFLSAWTLLGHEFVELKNTHAAIESYRRAIDVNRKDYRAWYGLGQAYEVLEMNYYALYYYQRAGALRPYDSQMWAAMAACYEKMNRPDDAIKSYKRALSGSAQTTTAAAAAPPPGGGGWDGGFELNTKTLIRIARLYEKVKRTDEAVHYMEMCLKAEPDLGANEDIAAAKSWLAHHEKDHGNLGRALQLAQELFDAGLMVEDSRAMIRDIRNQLDMDQPR</sequence>
<evidence type="ECO:0000256" key="4">
    <source>
        <dbReference type="ARBA" id="ARBA00022786"/>
    </source>
</evidence>
<dbReference type="InterPro" id="IPR019734">
    <property type="entry name" value="TPR_rpt"/>
</dbReference>
<dbReference type="GO" id="GO:0016567">
    <property type="term" value="P:protein ubiquitination"/>
    <property type="evidence" value="ECO:0007669"/>
    <property type="project" value="TreeGrafter"/>
</dbReference>
<dbReference type="GO" id="GO:0045842">
    <property type="term" value="P:positive regulation of mitotic metaphase/anaphase transition"/>
    <property type="evidence" value="ECO:0007669"/>
    <property type="project" value="TreeGrafter"/>
</dbReference>
<evidence type="ECO:0000259" key="9">
    <source>
        <dbReference type="Pfam" id="PF04049"/>
    </source>
</evidence>
<dbReference type="Proteomes" id="UP001375240">
    <property type="component" value="Unassembled WGS sequence"/>
</dbReference>
<dbReference type="Pfam" id="PF13176">
    <property type="entry name" value="TPR_7"/>
    <property type="match status" value="1"/>
</dbReference>
<evidence type="ECO:0000313" key="11">
    <source>
        <dbReference type="Proteomes" id="UP001375240"/>
    </source>
</evidence>
<feature type="repeat" description="TPR" evidence="7">
    <location>
        <begin position="486"/>
        <end position="519"/>
    </location>
</feature>
<comment type="caution">
    <text evidence="10">The sequence shown here is derived from an EMBL/GenBank/DDBJ whole genome shotgun (WGS) entry which is preliminary data.</text>
</comment>